<gene>
    <name evidence="1" type="ORF">SEA_TAPTIC_41</name>
</gene>
<proteinExistence type="predicted"/>
<evidence type="ECO:0000313" key="2">
    <source>
        <dbReference type="Proteomes" id="UP000225735"/>
    </source>
</evidence>
<keyword evidence="2" id="KW-1185">Reference proteome</keyword>
<name>A0A1J0ME80_9CAUD</name>
<protein>
    <submittedName>
        <fullName evidence="1">Uncharacterized protein</fullName>
    </submittedName>
</protein>
<sequence>MALSDDQDDDEPLKCPGCGEEARGVWIDVGAGFTEYWGAVSYDKQMVYVSECCEAALPEPERREW</sequence>
<dbReference type="Proteomes" id="UP000225735">
    <property type="component" value="Segment"/>
</dbReference>
<evidence type="ECO:0000313" key="1">
    <source>
        <dbReference type="EMBL" id="APD19271.1"/>
    </source>
</evidence>
<reference evidence="1 2" key="1">
    <citation type="submission" date="2016-11" db="EMBL/GenBank/DDBJ databases">
        <authorList>
            <person name="Seier E.R."/>
            <person name="Hipwell C.M."/>
            <person name="Kelliher A.B."/>
            <person name="Lando N.A."/>
            <person name="Tsaousis B.E."/>
            <person name="Esposito E.C."/>
            <person name="Heckman E.L."/>
            <person name="Mageeney C.M."/>
            <person name="Kenna M.A."/>
            <person name="Ware V.C."/>
            <person name="Garlena R.A."/>
            <person name="Russell D.A."/>
            <person name="Pope W.H."/>
            <person name="Jacobs-Sera D."/>
            <person name="Hendrix R.W."/>
            <person name="Hatfull G.F."/>
        </authorList>
    </citation>
    <scope>NUCLEOTIDE SEQUENCE [LARGE SCALE GENOMIC DNA]</scope>
</reference>
<dbReference type="EMBL" id="KY130461">
    <property type="protein sequence ID" value="APD19271.1"/>
    <property type="molecule type" value="Genomic_DNA"/>
</dbReference>
<organism evidence="1 2">
    <name type="scientific">Mycobacterium phage Taptic</name>
    <dbReference type="NCBI Taxonomy" id="1920305"/>
    <lineage>
        <taxon>Viruses</taxon>
        <taxon>Duplodnaviria</taxon>
        <taxon>Heunggongvirae</taxon>
        <taxon>Uroviricota</taxon>
        <taxon>Caudoviricetes</taxon>
        <taxon>Northamptonvirus</taxon>
        <taxon>Northamptonvirus taptic</taxon>
    </lineage>
</organism>
<accession>A0A1J0ME80</accession>